<dbReference type="GO" id="GO:0003959">
    <property type="term" value="F:NADPH dehydrogenase activity"/>
    <property type="evidence" value="ECO:0007669"/>
    <property type="project" value="UniProtKB-EC"/>
</dbReference>
<evidence type="ECO:0000256" key="4">
    <source>
        <dbReference type="ARBA" id="ARBA00022857"/>
    </source>
</evidence>
<name>A0A6H9XI21_9CORY</name>
<dbReference type="PANTHER" id="PTHR43303:SF4">
    <property type="entry name" value="NADPH DEHYDROGENASE C23G7.10C-RELATED"/>
    <property type="match status" value="1"/>
</dbReference>
<dbReference type="GO" id="GO:0050661">
    <property type="term" value="F:NADP binding"/>
    <property type="evidence" value="ECO:0007669"/>
    <property type="project" value="InterPro"/>
</dbReference>
<dbReference type="AlphaFoldDB" id="A0A6H9XI21"/>
<dbReference type="Gene3D" id="3.20.20.70">
    <property type="entry name" value="Aldolase class I"/>
    <property type="match status" value="1"/>
</dbReference>
<protein>
    <submittedName>
        <fullName evidence="7">NADH-dependent flavin oxidoreductase</fullName>
        <ecNumber evidence="7">1.6.99.1</ecNumber>
    </submittedName>
</protein>
<dbReference type="EMBL" id="UARK01000001">
    <property type="protein sequence ID" value="SPW24486.1"/>
    <property type="molecule type" value="Genomic_DNA"/>
</dbReference>
<dbReference type="Pfam" id="PF00724">
    <property type="entry name" value="Oxidored_FMN"/>
    <property type="match status" value="1"/>
</dbReference>
<evidence type="ECO:0000313" key="8">
    <source>
        <dbReference type="Proteomes" id="UP000249886"/>
    </source>
</evidence>
<keyword evidence="2" id="KW-0285">Flavoprotein</keyword>
<evidence type="ECO:0000259" key="6">
    <source>
        <dbReference type="Pfam" id="PF00724"/>
    </source>
</evidence>
<keyword evidence="4" id="KW-0521">NADP</keyword>
<dbReference type="GO" id="GO:0010181">
    <property type="term" value="F:FMN binding"/>
    <property type="evidence" value="ECO:0007669"/>
    <property type="project" value="InterPro"/>
</dbReference>
<keyword evidence="3" id="KW-0288">FMN</keyword>
<dbReference type="GeneID" id="84574699"/>
<dbReference type="Proteomes" id="UP000249886">
    <property type="component" value="Unassembled WGS sequence"/>
</dbReference>
<evidence type="ECO:0000256" key="3">
    <source>
        <dbReference type="ARBA" id="ARBA00022643"/>
    </source>
</evidence>
<dbReference type="InterPro" id="IPR001155">
    <property type="entry name" value="OxRdtase_FMN_N"/>
</dbReference>
<reference evidence="7 8" key="1">
    <citation type="submission" date="2018-06" db="EMBL/GenBank/DDBJ databases">
        <authorList>
            <consortium name="Pathogen Informatics"/>
            <person name="Doyle S."/>
        </authorList>
    </citation>
    <scope>NUCLEOTIDE SEQUENCE [LARGE SCALE GENOMIC DNA]</scope>
    <source>
        <strain evidence="7 8">NCTC10254</strain>
    </source>
</reference>
<gene>
    <name evidence="7" type="primary">namA</name>
    <name evidence="7" type="ORF">NCTC10254_00867</name>
</gene>
<comment type="caution">
    <text evidence="7">The sequence shown here is derived from an EMBL/GenBank/DDBJ whole genome shotgun (WGS) entry which is preliminary data.</text>
</comment>
<feature type="domain" description="NADH:flavin oxidoreductase/NADH oxidase N-terminal" evidence="6">
    <location>
        <begin position="6"/>
        <end position="347"/>
    </location>
</feature>
<keyword evidence="5 7" id="KW-0560">Oxidoreductase</keyword>
<dbReference type="SUPFAM" id="SSF51395">
    <property type="entry name" value="FMN-linked oxidoreductases"/>
    <property type="match status" value="1"/>
</dbReference>
<dbReference type="PANTHER" id="PTHR43303">
    <property type="entry name" value="NADPH DEHYDROGENASE C23G7.10C-RELATED"/>
    <property type="match status" value="1"/>
</dbReference>
<accession>A0A6H9XI21</accession>
<dbReference type="InterPro" id="IPR044152">
    <property type="entry name" value="YqjM-like"/>
</dbReference>
<evidence type="ECO:0000256" key="5">
    <source>
        <dbReference type="ARBA" id="ARBA00023002"/>
    </source>
</evidence>
<dbReference type="CDD" id="cd02932">
    <property type="entry name" value="OYE_YqiM_FMN"/>
    <property type="match status" value="1"/>
</dbReference>
<dbReference type="RefSeq" id="WP_005526664.1">
    <property type="nucleotide sequence ID" value="NZ_CP050134.2"/>
</dbReference>
<comment type="cofactor">
    <cofactor evidence="1">
        <name>FMN</name>
        <dbReference type="ChEBI" id="CHEBI:58210"/>
    </cofactor>
</comment>
<evidence type="ECO:0000256" key="1">
    <source>
        <dbReference type="ARBA" id="ARBA00001917"/>
    </source>
</evidence>
<sequence length="366" mass="38907">MTISPLFAPLTLRGLTIKNRIFLPPMCQYQAGEDGIPTDWHLVHYGARAAGGFGLIMVEATGVSPEARISPNCVGLWNDEQAKAWKPIVKFAHSLRAAIGVQLIHAGRKASSFPGLPGYASGTVPLEEGGWVTKAPSPEPFPGYVPPQELTVSDIAAVVADFQAAARRAVAAGFDTVEIHGAHGYLLHQFLSPVSNHRTDDYGGSFDNRARIVIEIIDAIREVIPADMPLLLRLSATDWLENVPGVESWGIPETIQLATLAQEHGVDMIDVSSGGLVPAPISTGPGYQVPLANAVREAAGIPVVAVGELGDPLTAQQVLVDGLADAIDVGRAALFEPQWPLRAARELGLPSEDWPVAPSYIRGVWG</sequence>
<dbReference type="InterPro" id="IPR013785">
    <property type="entry name" value="Aldolase_TIM"/>
</dbReference>
<dbReference type="EC" id="1.6.99.1" evidence="7"/>
<evidence type="ECO:0000256" key="2">
    <source>
        <dbReference type="ARBA" id="ARBA00022630"/>
    </source>
</evidence>
<evidence type="ECO:0000313" key="7">
    <source>
        <dbReference type="EMBL" id="SPW24486.1"/>
    </source>
</evidence>
<proteinExistence type="predicted"/>
<organism evidence="7 8">
    <name type="scientific">Corynebacterium matruchotii</name>
    <dbReference type="NCBI Taxonomy" id="43768"/>
    <lineage>
        <taxon>Bacteria</taxon>
        <taxon>Bacillati</taxon>
        <taxon>Actinomycetota</taxon>
        <taxon>Actinomycetes</taxon>
        <taxon>Mycobacteriales</taxon>
        <taxon>Corynebacteriaceae</taxon>
        <taxon>Corynebacterium</taxon>
    </lineage>
</organism>